<dbReference type="SUPFAM" id="SSF52025">
    <property type="entry name" value="PA domain"/>
    <property type="match status" value="1"/>
</dbReference>
<dbReference type="InterPro" id="IPR046450">
    <property type="entry name" value="PA_dom_sf"/>
</dbReference>
<accession>A0A956RQS1</accession>
<evidence type="ECO:0000259" key="2">
    <source>
        <dbReference type="PROSITE" id="PS50106"/>
    </source>
</evidence>
<dbReference type="PANTHER" id="PTHR12147">
    <property type="entry name" value="METALLOPEPTIDASE M28 FAMILY MEMBER"/>
    <property type="match status" value="1"/>
</dbReference>
<sequence>ARGDESGSPADAWRWITSGDLRASVSYLASDRLGGRGTGEPGIVLAERYIAASFEEAGLVPVPGHDEFALTFSLYARAFDADRSRLRFVPPASEPVDSVSIDPGVIDARAGEDFRPFAFSDQGELDAEIVFAGYGITAPELDYDDYAGLDVEGKAVLVLRHEPRETDPASVFDGAVPSPHAFFLRKAENAEAHGARGMLLVTDPLHHRGPEDLRWTTPLYLDREEADALGLAEAAPDSGTPFLAAQIGGSLARRLLEAAGGPPLDEIQRSIDESMEPEPVDLHHLRVRMRIARDDSVQTMAAHDIAGFLPGSDPDVADEWIVIGAHHDHLGRFAGAGDTIYNGADDNASGTAAVLALAKAFGRSAARPRRSLVFITFTAEERGLLGSYALVRQNLIDMDRVSFLLNIDMIGRNPDRPLELTGDGFTRGLDAIIEEANRGLEVPLRLGGTDLTANTDHVAFYEREIPFLTFFTGMHRDYHQVTDEAERLDYPRMERITRLAHGIARRVADRDLALSFVQDLPWLGVRVENEPTDTGERRARITAVDPASPAAQADLQPGDILSAIDDRAVEGGRSGEQLDEIRPGSSASITVTRPKSAGDDESDSGARPIRVEIERAHPGYLGIAPGEVVDETRQALGLHDDEGVMVVRTLDDGPAQRAGMIAGDVIVSLAGRPVNLATLRGRLAQIGAGEKVPITVIRVGEHRVFDVTLGVRSDS</sequence>
<evidence type="ECO:0000313" key="3">
    <source>
        <dbReference type="EMBL" id="MCA9729613.1"/>
    </source>
</evidence>
<feature type="domain" description="PDZ" evidence="2">
    <location>
        <begin position="511"/>
        <end position="571"/>
    </location>
</feature>
<dbReference type="Pfam" id="PF13180">
    <property type="entry name" value="PDZ_2"/>
    <property type="match status" value="1"/>
</dbReference>
<dbReference type="Pfam" id="PF17820">
    <property type="entry name" value="PDZ_6"/>
    <property type="match status" value="1"/>
</dbReference>
<dbReference type="InterPro" id="IPR007484">
    <property type="entry name" value="Peptidase_M28"/>
</dbReference>
<dbReference type="GO" id="GO:0008235">
    <property type="term" value="F:metalloexopeptidase activity"/>
    <property type="evidence" value="ECO:0007669"/>
    <property type="project" value="InterPro"/>
</dbReference>
<gene>
    <name evidence="3" type="ORF">KC729_18145</name>
</gene>
<dbReference type="GO" id="GO:0006508">
    <property type="term" value="P:proteolysis"/>
    <property type="evidence" value="ECO:0007669"/>
    <property type="project" value="InterPro"/>
</dbReference>
<reference evidence="3" key="1">
    <citation type="submission" date="2020-04" db="EMBL/GenBank/DDBJ databases">
        <authorList>
            <person name="Zhang T."/>
        </authorList>
    </citation>
    <scope>NUCLEOTIDE SEQUENCE</scope>
    <source>
        <strain evidence="3">HKST-UBA01</strain>
    </source>
</reference>
<dbReference type="Gene3D" id="2.30.42.10">
    <property type="match status" value="2"/>
</dbReference>
<dbReference type="Gene3D" id="3.40.630.10">
    <property type="entry name" value="Zn peptidases"/>
    <property type="match status" value="1"/>
</dbReference>
<dbReference type="Pfam" id="PF04389">
    <property type="entry name" value="Peptidase_M28"/>
    <property type="match status" value="1"/>
</dbReference>
<dbReference type="AlphaFoldDB" id="A0A956RQS1"/>
<dbReference type="Proteomes" id="UP000697710">
    <property type="component" value="Unassembled WGS sequence"/>
</dbReference>
<evidence type="ECO:0000256" key="1">
    <source>
        <dbReference type="SAM" id="MobiDB-lite"/>
    </source>
</evidence>
<dbReference type="PANTHER" id="PTHR12147:SF26">
    <property type="entry name" value="PEPTIDASE M28 DOMAIN-CONTAINING PROTEIN"/>
    <property type="match status" value="1"/>
</dbReference>
<dbReference type="InterPro" id="IPR001478">
    <property type="entry name" value="PDZ"/>
</dbReference>
<dbReference type="SUPFAM" id="SSF50156">
    <property type="entry name" value="PDZ domain-like"/>
    <property type="match status" value="2"/>
</dbReference>
<dbReference type="PROSITE" id="PS50106">
    <property type="entry name" value="PDZ"/>
    <property type="match status" value="2"/>
</dbReference>
<dbReference type="InterPro" id="IPR036034">
    <property type="entry name" value="PDZ_sf"/>
</dbReference>
<feature type="domain" description="PDZ" evidence="2">
    <location>
        <begin position="610"/>
        <end position="700"/>
    </location>
</feature>
<dbReference type="Gene3D" id="3.50.30.30">
    <property type="match status" value="1"/>
</dbReference>
<name>A0A956RQS1_UNCEI</name>
<dbReference type="SMART" id="SM00228">
    <property type="entry name" value="PDZ"/>
    <property type="match status" value="2"/>
</dbReference>
<comment type="caution">
    <text evidence="3">The sequence shown here is derived from an EMBL/GenBank/DDBJ whole genome shotgun (WGS) entry which is preliminary data.</text>
</comment>
<dbReference type="InterPro" id="IPR041489">
    <property type="entry name" value="PDZ_6"/>
</dbReference>
<feature type="region of interest" description="Disordered" evidence="1">
    <location>
        <begin position="572"/>
        <end position="606"/>
    </location>
</feature>
<reference evidence="3" key="2">
    <citation type="journal article" date="2021" name="Microbiome">
        <title>Successional dynamics and alternative stable states in a saline activated sludge microbial community over 9 years.</title>
        <authorList>
            <person name="Wang Y."/>
            <person name="Ye J."/>
            <person name="Ju F."/>
            <person name="Liu L."/>
            <person name="Boyd J.A."/>
            <person name="Deng Y."/>
            <person name="Parks D.H."/>
            <person name="Jiang X."/>
            <person name="Yin X."/>
            <person name="Woodcroft B.J."/>
            <person name="Tyson G.W."/>
            <person name="Hugenholtz P."/>
            <person name="Polz M.F."/>
            <person name="Zhang T."/>
        </authorList>
    </citation>
    <scope>NUCLEOTIDE SEQUENCE</scope>
    <source>
        <strain evidence="3">HKST-UBA01</strain>
    </source>
</reference>
<organism evidence="3 4">
    <name type="scientific">Eiseniibacteriota bacterium</name>
    <dbReference type="NCBI Taxonomy" id="2212470"/>
    <lineage>
        <taxon>Bacteria</taxon>
        <taxon>Candidatus Eiseniibacteriota</taxon>
    </lineage>
</organism>
<evidence type="ECO:0000313" key="4">
    <source>
        <dbReference type="Proteomes" id="UP000697710"/>
    </source>
</evidence>
<dbReference type="InterPro" id="IPR045175">
    <property type="entry name" value="M28_fam"/>
</dbReference>
<dbReference type="SUPFAM" id="SSF53187">
    <property type="entry name" value="Zn-dependent exopeptidases"/>
    <property type="match status" value="1"/>
</dbReference>
<protein>
    <submittedName>
        <fullName evidence="3">M28 family peptidase</fullName>
    </submittedName>
</protein>
<dbReference type="EMBL" id="JAGQHR010000768">
    <property type="protein sequence ID" value="MCA9729613.1"/>
    <property type="molecule type" value="Genomic_DNA"/>
</dbReference>
<proteinExistence type="predicted"/>
<feature type="non-terminal residue" evidence="3">
    <location>
        <position position="1"/>
    </location>
</feature>